<dbReference type="Pfam" id="PF24864">
    <property type="entry name" value="DUF7730"/>
    <property type="match status" value="1"/>
</dbReference>
<dbReference type="Proteomes" id="UP001140510">
    <property type="component" value="Unassembled WGS sequence"/>
</dbReference>
<dbReference type="PANTHER" id="PTHR42085">
    <property type="entry name" value="F-BOX DOMAIN-CONTAINING PROTEIN"/>
    <property type="match status" value="1"/>
</dbReference>
<accession>A0A9W9D4S2</accession>
<dbReference type="OrthoDB" id="5413827at2759"/>
<name>A0A9W9D4S2_9PLEO</name>
<evidence type="ECO:0000259" key="1">
    <source>
        <dbReference type="Pfam" id="PF24864"/>
    </source>
</evidence>
<dbReference type="InterPro" id="IPR056632">
    <property type="entry name" value="DUF7730"/>
</dbReference>
<comment type="caution">
    <text evidence="2">The sequence shown here is derived from an EMBL/GenBank/DDBJ whole genome shotgun (WGS) entry which is preliminary data.</text>
</comment>
<feature type="domain" description="DUF7730" evidence="1">
    <location>
        <begin position="25"/>
        <end position="178"/>
    </location>
</feature>
<gene>
    <name evidence="2" type="ORF">N0V91_008401</name>
</gene>
<proteinExistence type="predicted"/>
<dbReference type="EMBL" id="JAPEVA010000083">
    <property type="protein sequence ID" value="KAJ4400770.1"/>
    <property type="molecule type" value="Genomic_DNA"/>
</dbReference>
<dbReference type="AlphaFoldDB" id="A0A9W9D4S2"/>
<dbReference type="InterPro" id="IPR038883">
    <property type="entry name" value="AN11006-like"/>
</dbReference>
<sequence>MMHLRVNFAGETGEQDYISSTELNRRQSPLLRLPYELRSQIYEYNLCDDGHHIVEVQKHHLCHHENNGEMRYTPAVTSLRVCRQIHSEAWSLPLTYHTFFIVRHPNETAFVKTASDAQKAAIRSVKLECVWYHDTETKLSQLWFWDTAWHDSFDDQAFDVLDSLTELETIHLDVVVVYMYRVSTKPFEPIADMIQGLAGDLQRRVGKEVHIAVHGS</sequence>
<protein>
    <recommendedName>
        <fullName evidence="1">DUF7730 domain-containing protein</fullName>
    </recommendedName>
</protein>
<evidence type="ECO:0000313" key="2">
    <source>
        <dbReference type="EMBL" id="KAJ4400770.1"/>
    </source>
</evidence>
<dbReference type="PANTHER" id="PTHR42085:SF1">
    <property type="entry name" value="F-BOX DOMAIN-CONTAINING PROTEIN"/>
    <property type="match status" value="1"/>
</dbReference>
<reference evidence="2" key="1">
    <citation type="submission" date="2022-10" db="EMBL/GenBank/DDBJ databases">
        <title>Tapping the CABI collections for fungal endophytes: first genome assemblies for Collariella, Neodidymelliopsis, Ascochyta clinopodiicola, Didymella pomorum, Didymosphaeria variabile, Neocosmospora piperis and Neocucurbitaria cava.</title>
        <authorList>
            <person name="Hill R."/>
        </authorList>
    </citation>
    <scope>NUCLEOTIDE SEQUENCE</scope>
    <source>
        <strain evidence="2">IMI 355091</strain>
    </source>
</reference>
<keyword evidence="3" id="KW-1185">Reference proteome</keyword>
<organism evidence="2 3">
    <name type="scientific">Didymella pomorum</name>
    <dbReference type="NCBI Taxonomy" id="749634"/>
    <lineage>
        <taxon>Eukaryota</taxon>
        <taxon>Fungi</taxon>
        <taxon>Dikarya</taxon>
        <taxon>Ascomycota</taxon>
        <taxon>Pezizomycotina</taxon>
        <taxon>Dothideomycetes</taxon>
        <taxon>Pleosporomycetidae</taxon>
        <taxon>Pleosporales</taxon>
        <taxon>Pleosporineae</taxon>
        <taxon>Didymellaceae</taxon>
        <taxon>Didymella</taxon>
    </lineage>
</organism>
<evidence type="ECO:0000313" key="3">
    <source>
        <dbReference type="Proteomes" id="UP001140510"/>
    </source>
</evidence>